<dbReference type="InterPro" id="IPR036291">
    <property type="entry name" value="NAD(P)-bd_dom_sf"/>
</dbReference>
<comment type="similarity">
    <text evidence="1">Belongs to the short-chain dehydrogenases/reductases (SDR) family.</text>
</comment>
<evidence type="ECO:0000313" key="4">
    <source>
        <dbReference type="EMBL" id="CAJ1379013.1"/>
    </source>
</evidence>
<comment type="caution">
    <text evidence="4">The sequence shown here is derived from an EMBL/GenBank/DDBJ whole genome shotgun (WGS) entry which is preliminary data.</text>
</comment>
<sequence>MGAALALGVWQLKAAVDGPPEFNPPKGSLQGRTVLITGASSGLGFESAVRLAEAGARVVATARAEKVSGVEQALQEEVPQADVAVLPLDLADLNSIETFASQLDVRGIDVVVCNAGVMAVPERSETKDGFELQLGVNHLGHFALCGRLLPLLGASAESPCRVVCVSSLAHRLGDMQRLLQELELSDVASYNAWAAYSDSKLANVVFAKELNRRFQAAGAVASAVSLHPGLCATELARYVVSGKDEPLEVTYAQYAAPIQAALQASKRMLRPVRRGANSQVYLAAGADGGLDQSGGLYFQDMEPADAHSEADDPELGARFWEVQFFVGDLVECLRGGRWHCARVSRAPTDERPHDGSFRVKFDEDGKEMKCWYKDLRKVSRPVPAPPWLNSWQPEEAPPDEEGSWRHLEGPRHDAAASWRQGPPREALEISAAERRKEALLWEQHHVRSAKKKAEQEAITKEYARLCEERDRQEGELHFGREELEVSDDSEEETST</sequence>
<accession>A0AA36I0Y8</accession>
<feature type="compositionally biased region" description="Acidic residues" evidence="3">
    <location>
        <begin position="484"/>
        <end position="495"/>
    </location>
</feature>
<reference evidence="4" key="1">
    <citation type="submission" date="2023-08" db="EMBL/GenBank/DDBJ databases">
        <authorList>
            <person name="Chen Y."/>
            <person name="Shah S."/>
            <person name="Dougan E. K."/>
            <person name="Thang M."/>
            <person name="Chan C."/>
        </authorList>
    </citation>
    <scope>NUCLEOTIDE SEQUENCE</scope>
</reference>
<feature type="region of interest" description="Disordered" evidence="3">
    <location>
        <begin position="383"/>
        <end position="424"/>
    </location>
</feature>
<evidence type="ECO:0000313" key="5">
    <source>
        <dbReference type="Proteomes" id="UP001178507"/>
    </source>
</evidence>
<proteinExistence type="inferred from homology"/>
<dbReference type="EMBL" id="CAUJNA010000588">
    <property type="protein sequence ID" value="CAJ1379013.1"/>
    <property type="molecule type" value="Genomic_DNA"/>
</dbReference>
<keyword evidence="5" id="KW-1185">Reference proteome</keyword>
<dbReference type="Pfam" id="PF00106">
    <property type="entry name" value="adh_short"/>
    <property type="match status" value="1"/>
</dbReference>
<dbReference type="InterPro" id="IPR002347">
    <property type="entry name" value="SDR_fam"/>
</dbReference>
<dbReference type="Gene3D" id="3.40.50.720">
    <property type="entry name" value="NAD(P)-binding Rossmann-like Domain"/>
    <property type="match status" value="1"/>
</dbReference>
<protein>
    <submittedName>
        <fullName evidence="4">Uncharacterized protein</fullName>
    </submittedName>
</protein>
<dbReference type="SUPFAM" id="SSF51735">
    <property type="entry name" value="NAD(P)-binding Rossmann-fold domains"/>
    <property type="match status" value="1"/>
</dbReference>
<feature type="compositionally biased region" description="Basic and acidic residues" evidence="3">
    <location>
        <begin position="470"/>
        <end position="483"/>
    </location>
</feature>
<name>A0AA36I0Y8_9DINO</name>
<dbReference type="PANTHER" id="PTHR24320:SF148">
    <property type="entry name" value="NAD(P)-BINDING ROSSMANN-FOLD SUPERFAMILY PROTEIN"/>
    <property type="match status" value="1"/>
</dbReference>
<dbReference type="Proteomes" id="UP001178507">
    <property type="component" value="Unassembled WGS sequence"/>
</dbReference>
<organism evidence="4 5">
    <name type="scientific">Effrenium voratum</name>
    <dbReference type="NCBI Taxonomy" id="2562239"/>
    <lineage>
        <taxon>Eukaryota</taxon>
        <taxon>Sar</taxon>
        <taxon>Alveolata</taxon>
        <taxon>Dinophyceae</taxon>
        <taxon>Suessiales</taxon>
        <taxon>Symbiodiniaceae</taxon>
        <taxon>Effrenium</taxon>
    </lineage>
</organism>
<dbReference type="AlphaFoldDB" id="A0AA36I0Y8"/>
<feature type="region of interest" description="Disordered" evidence="3">
    <location>
        <begin position="470"/>
        <end position="495"/>
    </location>
</feature>
<evidence type="ECO:0000256" key="3">
    <source>
        <dbReference type="SAM" id="MobiDB-lite"/>
    </source>
</evidence>
<dbReference type="PANTHER" id="PTHR24320">
    <property type="entry name" value="RETINOL DEHYDROGENASE"/>
    <property type="match status" value="1"/>
</dbReference>
<feature type="compositionally biased region" description="Basic and acidic residues" evidence="3">
    <location>
        <begin position="402"/>
        <end position="414"/>
    </location>
</feature>
<evidence type="ECO:0000256" key="1">
    <source>
        <dbReference type="ARBA" id="ARBA00006484"/>
    </source>
</evidence>
<dbReference type="PRINTS" id="PR00081">
    <property type="entry name" value="GDHRDH"/>
</dbReference>
<gene>
    <name evidence="4" type="ORF">EVOR1521_LOCUS7380</name>
</gene>
<keyword evidence="2" id="KW-0560">Oxidoreductase</keyword>
<dbReference type="GO" id="GO:0016491">
    <property type="term" value="F:oxidoreductase activity"/>
    <property type="evidence" value="ECO:0007669"/>
    <property type="project" value="UniProtKB-KW"/>
</dbReference>
<evidence type="ECO:0000256" key="2">
    <source>
        <dbReference type="ARBA" id="ARBA00023002"/>
    </source>
</evidence>